<keyword evidence="6" id="KW-0472">Membrane</keyword>
<dbReference type="Gene3D" id="2.30.29.30">
    <property type="entry name" value="Pleckstrin-homology domain (PH domain)/Phosphotyrosine-binding domain (PTB)"/>
    <property type="match status" value="1"/>
</dbReference>
<dbReference type="InterPro" id="IPR036497">
    <property type="entry name" value="GLTP_sf"/>
</dbReference>
<feature type="compositionally biased region" description="Acidic residues" evidence="7">
    <location>
        <begin position="491"/>
        <end position="502"/>
    </location>
</feature>
<dbReference type="GO" id="GO:0016020">
    <property type="term" value="C:membrane"/>
    <property type="evidence" value="ECO:0007669"/>
    <property type="project" value="UniProtKB-SubCell"/>
</dbReference>
<dbReference type="CDD" id="cd01247">
    <property type="entry name" value="PH_FAPP1_FAPP2"/>
    <property type="match status" value="1"/>
</dbReference>
<dbReference type="GO" id="GO:0005829">
    <property type="term" value="C:cytosol"/>
    <property type="evidence" value="ECO:0007669"/>
    <property type="project" value="TreeGrafter"/>
</dbReference>
<dbReference type="InterPro" id="IPR014830">
    <property type="entry name" value="Glycolipid_transfer_prot_dom"/>
</dbReference>
<feature type="compositionally biased region" description="Gly residues" evidence="7">
    <location>
        <begin position="504"/>
        <end position="515"/>
    </location>
</feature>
<dbReference type="PANTHER" id="PTHR10219">
    <property type="entry name" value="GLYCOLIPID TRANSFER PROTEIN-RELATED"/>
    <property type="match status" value="1"/>
</dbReference>
<dbReference type="GO" id="GO:1902388">
    <property type="term" value="F:ceramide 1-phosphate transfer activity"/>
    <property type="evidence" value="ECO:0007669"/>
    <property type="project" value="TreeGrafter"/>
</dbReference>
<dbReference type="InterPro" id="IPR011993">
    <property type="entry name" value="PH-like_dom_sf"/>
</dbReference>
<dbReference type="FunFam" id="1.10.3520.10:FF:000001">
    <property type="entry name" value="Pleckstrin domain-containing family A member 8"/>
    <property type="match status" value="1"/>
</dbReference>
<feature type="compositionally biased region" description="Polar residues" evidence="7">
    <location>
        <begin position="317"/>
        <end position="333"/>
    </location>
</feature>
<feature type="compositionally biased region" description="Basic and acidic residues" evidence="7">
    <location>
        <begin position="334"/>
        <end position="372"/>
    </location>
</feature>
<dbReference type="Proteomes" id="UP001318040">
    <property type="component" value="Chromosome 56"/>
</dbReference>
<sequence length="784" mass="84649">MEGVLYKWTNYYNGWQPRWFVLDGGVLSYYDHKEDVRKGSKGSLKMAVCEIQVCPSDDSRLELVIPGEQHFYLRTTSAAERQCWVVALGSAKACLTDSRTRKEKEIMEASDSLCSKMSEMRLYYDLMTQQVSLIRQGIQEPRPDVQRMSEASSLLSATCDTFVRALEECVHTAASSVRPSTQQQQLQQQLAPPAVMPPTPRSPQRPAGVKSQARASHAESTARSLPRPPPSSRKREPSNKSGRTSSSSSSSRRRLAMASTRVGAIVEEVEEEAVEAPAAEGASRPEPKAAGPREPTSQEAAASGVAPDGESHRADAPQQQAASHDADTPQQQDASHDADAPQQDASHDADAPQQDASHDADAPQQDASHDADTPQQQAASHDADTPQQQAASHDADTPQQDVSHDADVQQQAASHDADTPQQATTPREAIAGSDVCPRFEASDVSTQESRRPGEHQRDREHSTVDDDDPNADAADAAADDADSINDGHFDDADDGNDGDDGEVGTAGRGEEGGAGENSDAGRVADGGFDPEKLGEGEDCRGEDPGGEGEERQGEDPGGDGEDGGGEDFQGETVETFFGVMAQRFSDAELQDEQGIHVEPFLRACASIVPVLDKLGPTAFAPVKLDFVGNIRKITQKYETDRAAFPTLQSIVGHELSSGTALVRNSTTEALLWLRRGLKFLLELLTEVREGQANLHVALSNAYGRTLRRYHGWVVRGVFALALRAAPALDGFLAALTAREGDPTGPEFRRQLNRDLDTYLGAMRAQLGALDELYEQNQLESDRVV</sequence>
<feature type="compositionally biased region" description="Pro residues" evidence="7">
    <location>
        <begin position="194"/>
        <end position="203"/>
    </location>
</feature>
<feature type="compositionally biased region" description="Polar residues" evidence="7">
    <location>
        <begin position="408"/>
        <end position="425"/>
    </location>
</feature>
<keyword evidence="9" id="KW-1185">Reference proteome</keyword>
<feature type="region of interest" description="Disordered" evidence="7">
    <location>
        <begin position="176"/>
        <end position="569"/>
    </location>
</feature>
<dbReference type="SMART" id="SM00233">
    <property type="entry name" value="PH"/>
    <property type="match status" value="1"/>
</dbReference>
<dbReference type="SUPFAM" id="SSF110004">
    <property type="entry name" value="Glycolipid transfer protein, GLTP"/>
    <property type="match status" value="1"/>
</dbReference>
<comment type="subcellular location">
    <subcellularLocation>
        <location evidence="2">Golgi apparatus</location>
        <location evidence="2">trans-Golgi network membrane</location>
    </subcellularLocation>
    <subcellularLocation>
        <location evidence="1">Membrane</location>
        <topology evidence="1">Peripheral membrane protein</topology>
    </subcellularLocation>
</comment>
<dbReference type="PROSITE" id="PS50003">
    <property type="entry name" value="PH_DOMAIN"/>
    <property type="match status" value="1"/>
</dbReference>
<dbReference type="InterPro" id="IPR001849">
    <property type="entry name" value="PH_domain"/>
</dbReference>
<dbReference type="SUPFAM" id="SSF50729">
    <property type="entry name" value="PH domain-like"/>
    <property type="match status" value="1"/>
</dbReference>
<name>A0AAJ7XE27_PETMA</name>
<gene>
    <name evidence="10" type="primary">LOC116954715</name>
</gene>
<dbReference type="AlphaFoldDB" id="A0AAJ7XE27"/>
<dbReference type="PANTHER" id="PTHR10219:SF25">
    <property type="entry name" value="PLECKSTRIN HOMOLOGY DOMAIN-CONTAINING FAMILY A MEMBER 8"/>
    <property type="match status" value="1"/>
</dbReference>
<dbReference type="FunFam" id="2.30.29.30:FF:000085">
    <property type="entry name" value="Pleckstrin homology domain-containing family A member 8"/>
    <property type="match status" value="1"/>
</dbReference>
<evidence type="ECO:0000256" key="1">
    <source>
        <dbReference type="ARBA" id="ARBA00004170"/>
    </source>
</evidence>
<feature type="compositionally biased region" description="Acidic residues" evidence="7">
    <location>
        <begin position="556"/>
        <end position="569"/>
    </location>
</feature>
<feature type="compositionally biased region" description="Low complexity" evidence="7">
    <location>
        <begin position="241"/>
        <end position="250"/>
    </location>
</feature>
<evidence type="ECO:0000256" key="5">
    <source>
        <dbReference type="ARBA" id="ARBA00023034"/>
    </source>
</evidence>
<dbReference type="Pfam" id="PF00169">
    <property type="entry name" value="PH"/>
    <property type="match status" value="1"/>
</dbReference>
<dbReference type="KEGG" id="pmrn:116954715"/>
<accession>A0AAJ7XE27</accession>
<protein>
    <recommendedName>
        <fullName evidence="3">Pleckstrin homology domain-containing family A member 8</fullName>
    </recommendedName>
</protein>
<feature type="compositionally biased region" description="Polar residues" evidence="7">
    <location>
        <begin position="373"/>
        <end position="401"/>
    </location>
</feature>
<organism evidence="9 10">
    <name type="scientific">Petromyzon marinus</name>
    <name type="common">Sea lamprey</name>
    <dbReference type="NCBI Taxonomy" id="7757"/>
    <lineage>
        <taxon>Eukaryota</taxon>
        <taxon>Metazoa</taxon>
        <taxon>Chordata</taxon>
        <taxon>Craniata</taxon>
        <taxon>Vertebrata</taxon>
        <taxon>Cyclostomata</taxon>
        <taxon>Hyperoartia</taxon>
        <taxon>Petromyzontiformes</taxon>
        <taxon>Petromyzontidae</taxon>
        <taxon>Petromyzon</taxon>
    </lineage>
</organism>
<evidence type="ECO:0000256" key="6">
    <source>
        <dbReference type="ARBA" id="ARBA00023136"/>
    </source>
</evidence>
<evidence type="ECO:0000256" key="4">
    <source>
        <dbReference type="ARBA" id="ARBA00022448"/>
    </source>
</evidence>
<feature type="compositionally biased region" description="Basic and acidic residues" evidence="7">
    <location>
        <begin position="529"/>
        <end position="554"/>
    </location>
</feature>
<dbReference type="GO" id="GO:0005794">
    <property type="term" value="C:Golgi apparatus"/>
    <property type="evidence" value="ECO:0007669"/>
    <property type="project" value="UniProtKB-SubCell"/>
</dbReference>
<keyword evidence="4" id="KW-0813">Transport</keyword>
<feature type="domain" description="PH" evidence="8">
    <location>
        <begin position="1"/>
        <end position="93"/>
    </location>
</feature>
<evidence type="ECO:0000256" key="3">
    <source>
        <dbReference type="ARBA" id="ARBA00016588"/>
    </source>
</evidence>
<reference evidence="10" key="1">
    <citation type="submission" date="2025-08" db="UniProtKB">
        <authorList>
            <consortium name="RefSeq"/>
        </authorList>
    </citation>
    <scope>IDENTIFICATION</scope>
    <source>
        <tissue evidence="10">Sperm</tissue>
    </source>
</reference>
<dbReference type="Pfam" id="PF08718">
    <property type="entry name" value="GLTP"/>
    <property type="match status" value="1"/>
</dbReference>
<dbReference type="GO" id="GO:1902387">
    <property type="term" value="F:ceramide 1-phosphate binding"/>
    <property type="evidence" value="ECO:0007669"/>
    <property type="project" value="TreeGrafter"/>
</dbReference>
<evidence type="ECO:0000256" key="7">
    <source>
        <dbReference type="SAM" id="MobiDB-lite"/>
    </source>
</evidence>
<feature type="compositionally biased region" description="Basic and acidic residues" evidence="7">
    <location>
        <begin position="448"/>
        <end position="464"/>
    </location>
</feature>
<dbReference type="Gene3D" id="1.10.3520.10">
    <property type="entry name" value="Glycolipid transfer protein"/>
    <property type="match status" value="1"/>
</dbReference>
<evidence type="ECO:0000259" key="8">
    <source>
        <dbReference type="PROSITE" id="PS50003"/>
    </source>
</evidence>
<keyword evidence="5" id="KW-0333">Golgi apparatus</keyword>
<dbReference type="RefSeq" id="XP_032831319.1">
    <property type="nucleotide sequence ID" value="XM_032975428.1"/>
</dbReference>
<evidence type="ECO:0000313" key="10">
    <source>
        <dbReference type="RefSeq" id="XP_032831319.1"/>
    </source>
</evidence>
<proteinExistence type="predicted"/>
<evidence type="ECO:0000313" key="9">
    <source>
        <dbReference type="Proteomes" id="UP001318040"/>
    </source>
</evidence>
<evidence type="ECO:0000256" key="2">
    <source>
        <dbReference type="ARBA" id="ARBA00004198"/>
    </source>
</evidence>